<accession>A0A1L9NQH5</accession>
<feature type="chain" id="PRO_5012973590" description="Secreted protein" evidence="1">
    <location>
        <begin position="18"/>
        <end position="104"/>
    </location>
</feature>
<name>A0A1L9NQH5_ASPTC</name>
<dbReference type="VEuPathDB" id="FungiDB:ASPTUDRAFT_38602"/>
<dbReference type="EMBL" id="KV878176">
    <property type="protein sequence ID" value="OJI91566.1"/>
    <property type="molecule type" value="Genomic_DNA"/>
</dbReference>
<dbReference type="OMA" id="SIYCYPS"/>
<evidence type="ECO:0000313" key="2">
    <source>
        <dbReference type="EMBL" id="OJI91566.1"/>
    </source>
</evidence>
<sequence>MVSAKAIMFTMITAVMAQNKTQIGTTSEFRVCTVDARPIYSESCIPLNQTGSTQFNVAVGCRQYGSTTCTGNYDTVGYRSDCYENSRFFQNFGTISGSIYCYPS</sequence>
<protein>
    <recommendedName>
        <fullName evidence="4">Secreted protein</fullName>
    </recommendedName>
</protein>
<evidence type="ECO:0000313" key="3">
    <source>
        <dbReference type="Proteomes" id="UP000184304"/>
    </source>
</evidence>
<dbReference type="OrthoDB" id="4419146at2759"/>
<evidence type="ECO:0000256" key="1">
    <source>
        <dbReference type="SAM" id="SignalP"/>
    </source>
</evidence>
<reference evidence="3" key="1">
    <citation type="journal article" date="2017" name="Genome Biol.">
        <title>Comparative genomics reveals high biological diversity and specific adaptations in the industrially and medically important fungal genus Aspergillus.</title>
        <authorList>
            <person name="de Vries R.P."/>
            <person name="Riley R."/>
            <person name="Wiebenga A."/>
            <person name="Aguilar-Osorio G."/>
            <person name="Amillis S."/>
            <person name="Uchima C.A."/>
            <person name="Anderluh G."/>
            <person name="Asadollahi M."/>
            <person name="Askin M."/>
            <person name="Barry K."/>
            <person name="Battaglia E."/>
            <person name="Bayram O."/>
            <person name="Benocci T."/>
            <person name="Braus-Stromeyer S.A."/>
            <person name="Caldana C."/>
            <person name="Canovas D."/>
            <person name="Cerqueira G.C."/>
            <person name="Chen F."/>
            <person name="Chen W."/>
            <person name="Choi C."/>
            <person name="Clum A."/>
            <person name="Dos Santos R.A."/>
            <person name="Damasio A.R."/>
            <person name="Diallinas G."/>
            <person name="Emri T."/>
            <person name="Fekete E."/>
            <person name="Flipphi M."/>
            <person name="Freyberg S."/>
            <person name="Gallo A."/>
            <person name="Gournas C."/>
            <person name="Habgood R."/>
            <person name="Hainaut M."/>
            <person name="Harispe M.L."/>
            <person name="Henrissat B."/>
            <person name="Hilden K.S."/>
            <person name="Hope R."/>
            <person name="Hossain A."/>
            <person name="Karabika E."/>
            <person name="Karaffa L."/>
            <person name="Karanyi Z."/>
            <person name="Krasevec N."/>
            <person name="Kuo A."/>
            <person name="Kusch H."/>
            <person name="LaButti K."/>
            <person name="Lagendijk E.L."/>
            <person name="Lapidus A."/>
            <person name="Levasseur A."/>
            <person name="Lindquist E."/>
            <person name="Lipzen A."/>
            <person name="Logrieco A.F."/>
            <person name="MacCabe A."/>
            <person name="Maekelae M.R."/>
            <person name="Malavazi I."/>
            <person name="Melin P."/>
            <person name="Meyer V."/>
            <person name="Mielnichuk N."/>
            <person name="Miskei M."/>
            <person name="Molnar A.P."/>
            <person name="Mule G."/>
            <person name="Ngan C.Y."/>
            <person name="Orejas M."/>
            <person name="Orosz E."/>
            <person name="Ouedraogo J.P."/>
            <person name="Overkamp K.M."/>
            <person name="Park H.-S."/>
            <person name="Perrone G."/>
            <person name="Piumi F."/>
            <person name="Punt P.J."/>
            <person name="Ram A.F."/>
            <person name="Ramon A."/>
            <person name="Rauscher S."/>
            <person name="Record E."/>
            <person name="Riano-Pachon D.M."/>
            <person name="Robert V."/>
            <person name="Roehrig J."/>
            <person name="Ruller R."/>
            <person name="Salamov A."/>
            <person name="Salih N.S."/>
            <person name="Samson R.A."/>
            <person name="Sandor E."/>
            <person name="Sanguinetti M."/>
            <person name="Schuetze T."/>
            <person name="Sepcic K."/>
            <person name="Shelest E."/>
            <person name="Sherlock G."/>
            <person name="Sophianopoulou V."/>
            <person name="Squina F.M."/>
            <person name="Sun H."/>
            <person name="Susca A."/>
            <person name="Todd R.B."/>
            <person name="Tsang A."/>
            <person name="Unkles S.E."/>
            <person name="van de Wiele N."/>
            <person name="van Rossen-Uffink D."/>
            <person name="Oliveira J.V."/>
            <person name="Vesth T.C."/>
            <person name="Visser J."/>
            <person name="Yu J.-H."/>
            <person name="Zhou M."/>
            <person name="Andersen M.R."/>
            <person name="Archer D.B."/>
            <person name="Baker S.E."/>
            <person name="Benoit I."/>
            <person name="Brakhage A.A."/>
            <person name="Braus G.H."/>
            <person name="Fischer R."/>
            <person name="Frisvad J.C."/>
            <person name="Goldman G.H."/>
            <person name="Houbraken J."/>
            <person name="Oakley B."/>
            <person name="Pocsi I."/>
            <person name="Scazzocchio C."/>
            <person name="Seiboth B."/>
            <person name="vanKuyk P.A."/>
            <person name="Wortman J."/>
            <person name="Dyer P.S."/>
            <person name="Grigoriev I.V."/>
        </authorList>
    </citation>
    <scope>NUCLEOTIDE SEQUENCE [LARGE SCALE GENOMIC DNA]</scope>
    <source>
        <strain evidence="3">CBS 134.48</strain>
    </source>
</reference>
<feature type="signal peptide" evidence="1">
    <location>
        <begin position="1"/>
        <end position="17"/>
    </location>
</feature>
<dbReference type="AlphaFoldDB" id="A0A1L9NQH5"/>
<keyword evidence="3" id="KW-1185">Reference proteome</keyword>
<organism evidence="2 3">
    <name type="scientific">Aspergillus tubingensis (strain CBS 134.48)</name>
    <dbReference type="NCBI Taxonomy" id="767770"/>
    <lineage>
        <taxon>Eukaryota</taxon>
        <taxon>Fungi</taxon>
        <taxon>Dikarya</taxon>
        <taxon>Ascomycota</taxon>
        <taxon>Pezizomycotina</taxon>
        <taxon>Eurotiomycetes</taxon>
        <taxon>Eurotiomycetidae</taxon>
        <taxon>Eurotiales</taxon>
        <taxon>Aspergillaceae</taxon>
        <taxon>Aspergillus</taxon>
        <taxon>Aspergillus subgen. Circumdati</taxon>
    </lineage>
</organism>
<gene>
    <name evidence="2" type="ORF">ASPTUDRAFT_38602</name>
</gene>
<keyword evidence="1" id="KW-0732">Signal</keyword>
<proteinExistence type="predicted"/>
<dbReference type="Proteomes" id="UP000184304">
    <property type="component" value="Unassembled WGS sequence"/>
</dbReference>
<evidence type="ECO:0008006" key="4">
    <source>
        <dbReference type="Google" id="ProtNLM"/>
    </source>
</evidence>